<dbReference type="AlphaFoldDB" id="A0A816NUT3"/>
<protein>
    <submittedName>
        <fullName evidence="2">(rape) hypothetical protein</fullName>
    </submittedName>
</protein>
<gene>
    <name evidence="2" type="ORF">DARMORV10_A09P15760.1</name>
</gene>
<dbReference type="Proteomes" id="UP001295469">
    <property type="component" value="Chromosome A09"/>
</dbReference>
<feature type="region of interest" description="Disordered" evidence="1">
    <location>
        <begin position="1"/>
        <end position="64"/>
    </location>
</feature>
<accession>A0A816NUT3</accession>
<proteinExistence type="predicted"/>
<organism evidence="2">
    <name type="scientific">Brassica napus</name>
    <name type="common">Rape</name>
    <dbReference type="NCBI Taxonomy" id="3708"/>
    <lineage>
        <taxon>Eukaryota</taxon>
        <taxon>Viridiplantae</taxon>
        <taxon>Streptophyta</taxon>
        <taxon>Embryophyta</taxon>
        <taxon>Tracheophyta</taxon>
        <taxon>Spermatophyta</taxon>
        <taxon>Magnoliopsida</taxon>
        <taxon>eudicotyledons</taxon>
        <taxon>Gunneridae</taxon>
        <taxon>Pentapetalae</taxon>
        <taxon>rosids</taxon>
        <taxon>malvids</taxon>
        <taxon>Brassicales</taxon>
        <taxon>Brassicaceae</taxon>
        <taxon>Brassiceae</taxon>
        <taxon>Brassica</taxon>
    </lineage>
</organism>
<name>A0A816NUT3_BRANA</name>
<dbReference type="EMBL" id="HG994363">
    <property type="protein sequence ID" value="CAF2039847.1"/>
    <property type="molecule type" value="Genomic_DNA"/>
</dbReference>
<reference evidence="2" key="1">
    <citation type="submission" date="2021-01" db="EMBL/GenBank/DDBJ databases">
        <authorList>
            <consortium name="Genoscope - CEA"/>
            <person name="William W."/>
        </authorList>
    </citation>
    <scope>NUCLEOTIDE SEQUENCE</scope>
</reference>
<evidence type="ECO:0000313" key="2">
    <source>
        <dbReference type="EMBL" id="CAF2039847.1"/>
    </source>
</evidence>
<evidence type="ECO:0000256" key="1">
    <source>
        <dbReference type="SAM" id="MobiDB-lite"/>
    </source>
</evidence>
<sequence length="64" mass="7548">MPSSNINRRSLKLKAAETSPWKSQRMKPKTTIPLRHRESRRSPPQPPARDLFLRSKAWQPENKK</sequence>